<gene>
    <name evidence="1" type="ORF">METZ01_LOCUS368071</name>
</gene>
<organism evidence="1">
    <name type="scientific">marine metagenome</name>
    <dbReference type="NCBI Taxonomy" id="408172"/>
    <lineage>
        <taxon>unclassified sequences</taxon>
        <taxon>metagenomes</taxon>
        <taxon>ecological metagenomes</taxon>
    </lineage>
</organism>
<proteinExistence type="predicted"/>
<sequence>MKIVIIVLFSLIYPRRDCLQNAEADVLGRSTFRPTMQDSTLSPSGHFFIHYDTTSANFGKPPDTTDYDGNNIPDYIDEVGIIADSAYNVLVSIMGYKSTPLDSDGIYDIYVASFNPGFYGYCSHEGNGTSFIKLDNDYLGYNSNFDQTPLEIMQISLVHEYFHAIQYGYQNHFGSGSGSDAYFYEMTSMWTEDVILPNGNDYLEDIWIDDLLDNPEGQFDNRWPQCTVCDGEGYELELFGHYLSSYV</sequence>
<dbReference type="EMBL" id="UINC01132728">
    <property type="protein sequence ID" value="SVD15217.1"/>
    <property type="molecule type" value="Genomic_DNA"/>
</dbReference>
<feature type="non-terminal residue" evidence="1">
    <location>
        <position position="247"/>
    </location>
</feature>
<protein>
    <submittedName>
        <fullName evidence="1">Uncharacterized protein</fullName>
    </submittedName>
</protein>
<dbReference type="AlphaFoldDB" id="A0A382T162"/>
<name>A0A382T162_9ZZZZ</name>
<reference evidence="1" key="1">
    <citation type="submission" date="2018-05" db="EMBL/GenBank/DDBJ databases">
        <authorList>
            <person name="Lanie J.A."/>
            <person name="Ng W.-L."/>
            <person name="Kazmierczak K.M."/>
            <person name="Andrzejewski T.M."/>
            <person name="Davidsen T.M."/>
            <person name="Wayne K.J."/>
            <person name="Tettelin H."/>
            <person name="Glass J.I."/>
            <person name="Rusch D."/>
            <person name="Podicherti R."/>
            <person name="Tsui H.-C.T."/>
            <person name="Winkler M.E."/>
        </authorList>
    </citation>
    <scope>NUCLEOTIDE SEQUENCE</scope>
</reference>
<accession>A0A382T162</accession>
<evidence type="ECO:0000313" key="1">
    <source>
        <dbReference type="EMBL" id="SVD15217.1"/>
    </source>
</evidence>